<keyword evidence="7" id="KW-0653">Protein transport</keyword>
<comment type="caution">
    <text evidence="9">The sequence shown here is derived from an EMBL/GenBank/DDBJ whole genome shotgun (WGS) entry which is preliminary data.</text>
</comment>
<feature type="transmembrane region" description="Helical" evidence="7">
    <location>
        <begin position="44"/>
        <end position="62"/>
    </location>
</feature>
<keyword evidence="9" id="KW-0966">Cell projection</keyword>
<evidence type="ECO:0000256" key="1">
    <source>
        <dbReference type="ARBA" id="ARBA00004651"/>
    </source>
</evidence>
<organism evidence="9 10">
    <name type="scientific">Thiohalorhabdus methylotrophus</name>
    <dbReference type="NCBI Taxonomy" id="3242694"/>
    <lineage>
        <taxon>Bacteria</taxon>
        <taxon>Pseudomonadati</taxon>
        <taxon>Pseudomonadota</taxon>
        <taxon>Gammaproteobacteria</taxon>
        <taxon>Thiohalorhabdales</taxon>
        <taxon>Thiohalorhabdaceae</taxon>
        <taxon>Thiohalorhabdus</taxon>
    </lineage>
</organism>
<keyword evidence="9" id="KW-0282">Flagellum</keyword>
<dbReference type="PRINTS" id="PR00949">
    <property type="entry name" value="TYPE3IMAPROT"/>
</dbReference>
<dbReference type="RefSeq" id="WP_373656267.1">
    <property type="nucleotide sequence ID" value="NZ_JBGUAW010000007.1"/>
</dbReference>
<dbReference type="PANTHER" id="PTHR30161">
    <property type="entry name" value="FLAGELLAR EXPORT PROTEIN, MEMBRANE FLHA SUBUNIT-RELATED"/>
    <property type="match status" value="1"/>
</dbReference>
<comment type="similarity">
    <text evidence="2 7">Belongs to the FHIPEP (flagella/HR/invasion proteins export pore) family.</text>
</comment>
<keyword evidence="3 7" id="KW-1003">Cell membrane</keyword>
<feature type="transmembrane region" description="Helical" evidence="7">
    <location>
        <begin position="69"/>
        <end position="86"/>
    </location>
</feature>
<accession>A0ABV4TZG3</accession>
<evidence type="ECO:0000256" key="8">
    <source>
        <dbReference type="SAM" id="MobiDB-lite"/>
    </source>
</evidence>
<dbReference type="InterPro" id="IPR042196">
    <property type="entry name" value="FHIPEP_4"/>
</dbReference>
<evidence type="ECO:0000313" key="9">
    <source>
        <dbReference type="EMBL" id="MFA9461480.1"/>
    </source>
</evidence>
<dbReference type="InterPro" id="IPR042193">
    <property type="entry name" value="FHIPEP_3"/>
</dbReference>
<keyword evidence="4 7" id="KW-0812">Transmembrane</keyword>
<dbReference type="InterPro" id="IPR006301">
    <property type="entry name" value="FlhA"/>
</dbReference>
<feature type="transmembrane region" description="Helical" evidence="7">
    <location>
        <begin position="239"/>
        <end position="265"/>
    </location>
</feature>
<comment type="function">
    <text evidence="7">Required for formation of the rod structure of the flagellar apparatus. Together with FliI and FliH, may constitute the export apparatus of flagellin.</text>
</comment>
<dbReference type="Pfam" id="PF00771">
    <property type="entry name" value="FHIPEP"/>
    <property type="match status" value="1"/>
</dbReference>
<dbReference type="Gene3D" id="3.40.50.12790">
    <property type="entry name" value="FHIPEP family, domain 4"/>
    <property type="match status" value="1"/>
</dbReference>
<keyword evidence="9" id="KW-0969">Cilium</keyword>
<feature type="region of interest" description="Disordered" evidence="8">
    <location>
        <begin position="336"/>
        <end position="356"/>
    </location>
</feature>
<evidence type="ECO:0000256" key="7">
    <source>
        <dbReference type="RuleBase" id="RU364093"/>
    </source>
</evidence>
<dbReference type="NCBIfam" id="TIGR01398">
    <property type="entry name" value="FlhA"/>
    <property type="match status" value="1"/>
</dbReference>
<comment type="caution">
    <text evidence="7">Lacks conserved residue(s) required for the propagation of feature annotation.</text>
</comment>
<dbReference type="InterPro" id="IPR025505">
    <property type="entry name" value="FHIPEP_CS"/>
</dbReference>
<dbReference type="Proteomes" id="UP001575181">
    <property type="component" value="Unassembled WGS sequence"/>
</dbReference>
<feature type="transmembrane region" description="Helical" evidence="7">
    <location>
        <begin position="20"/>
        <end position="38"/>
    </location>
</feature>
<dbReference type="PIRSF" id="PIRSF005419">
    <property type="entry name" value="FlhA"/>
    <property type="match status" value="1"/>
</dbReference>
<protein>
    <recommendedName>
        <fullName evidence="7">Flagellar biosynthesis protein FlhA</fullName>
    </recommendedName>
</protein>
<reference evidence="9 10" key="1">
    <citation type="submission" date="2024-08" db="EMBL/GenBank/DDBJ databases">
        <title>Whole-genome sequencing of halo(alkali)philic microorganisms from hypersaline lakes.</title>
        <authorList>
            <person name="Sorokin D.Y."/>
            <person name="Merkel A.Y."/>
            <person name="Messina E."/>
            <person name="Yakimov M."/>
        </authorList>
    </citation>
    <scope>NUCLEOTIDE SEQUENCE [LARGE SCALE GENOMIC DNA]</scope>
    <source>
        <strain evidence="9 10">Cl-TMA</strain>
    </source>
</reference>
<evidence type="ECO:0000256" key="5">
    <source>
        <dbReference type="ARBA" id="ARBA00022989"/>
    </source>
</evidence>
<feature type="compositionally biased region" description="Low complexity" evidence="8">
    <location>
        <begin position="336"/>
        <end position="350"/>
    </location>
</feature>
<feature type="transmembrane region" description="Helical" evidence="7">
    <location>
        <begin position="207"/>
        <end position="227"/>
    </location>
</feature>
<dbReference type="EMBL" id="JBGUAW010000007">
    <property type="protein sequence ID" value="MFA9461480.1"/>
    <property type="molecule type" value="Genomic_DNA"/>
</dbReference>
<keyword evidence="6 7" id="KW-0472">Membrane</keyword>
<sequence length="699" mass="75773">MAQAAAISDRLQHLARQTDILLAAGVVGILGVMVIPIPAVLLDLLISVNITLGIMILMVVLYVRRPLDFSVFPAVLLVTTLFRLALNVATTRRILLHGQEGEHAAGSVINAFGQFVVGGNYAVGLIIFTILVIVNFVVITKGATRVAEVSARFALDSMPGKQMSIDADLNSGLISEQEARDRRQELEDSSDFYGSMDGASKFVRGDAIAGILITLINVIGGLIIGTLQHGMPLEEAARVFTVLTVGDGLVSQIPALILSTGAGILVTRTQTDSHISADIFEQFTANPRVIGVASGVLIFLALMPGMPFLPFAVLGLATGGLAFYLYRAAQQPTAAEEAQLPVESESAAAPTEEEEKAEVDDLLTVDAMRLEVGYGLVNLLQSQDVLDRIRSMRRQIAREMGFVVPPIHIKDNLSLNMNDYRVYIRDGLVATGQVDPNRLLALDSGSVRIPVAGEETREPAFGLPALWIDSERRDEAALNGYTVVDPPSALMTHLTEVVRNHGHELLTRQAVQHLLDNLAKEYPKVVEEVVPDKLGLGAVQKILQSLLQEGVPIRDLLTVLETLGDYGGMTGDLRSLNELVRRALSRVITQQFSDDQGVLNVVTLDPGLEDRLSQNLPDRDGEDMHIDPSLAQTLLQATNQTFQEAMAEMDQPILLTTPGLRPHLAELLTPFIQGLRVISTLELTRDAQLRNVAAVRLND</sequence>
<keyword evidence="7" id="KW-1005">Bacterial flagellum biogenesis</keyword>
<proteinExistence type="inferred from homology"/>
<dbReference type="Gene3D" id="1.10.8.540">
    <property type="entry name" value="FHIPEP family, domain 3"/>
    <property type="match status" value="1"/>
</dbReference>
<keyword evidence="7" id="KW-0813">Transport</keyword>
<evidence type="ECO:0000256" key="2">
    <source>
        <dbReference type="ARBA" id="ARBA00008835"/>
    </source>
</evidence>
<keyword evidence="5 7" id="KW-1133">Transmembrane helix</keyword>
<name>A0ABV4TZG3_9GAMM</name>
<dbReference type="InterPro" id="IPR042194">
    <property type="entry name" value="FHIPEP_1"/>
</dbReference>
<evidence type="ECO:0000256" key="6">
    <source>
        <dbReference type="ARBA" id="ARBA00023136"/>
    </source>
</evidence>
<evidence type="ECO:0000313" key="10">
    <source>
        <dbReference type="Proteomes" id="UP001575181"/>
    </source>
</evidence>
<evidence type="ECO:0000256" key="4">
    <source>
        <dbReference type="ARBA" id="ARBA00022692"/>
    </source>
</evidence>
<dbReference type="PROSITE" id="PS00994">
    <property type="entry name" value="FHIPEP"/>
    <property type="match status" value="1"/>
</dbReference>
<keyword evidence="10" id="KW-1185">Reference proteome</keyword>
<gene>
    <name evidence="7 9" type="primary">flhA</name>
    <name evidence="9" type="ORF">ACERLL_11650</name>
</gene>
<feature type="transmembrane region" description="Helical" evidence="7">
    <location>
        <begin position="121"/>
        <end position="139"/>
    </location>
</feature>
<dbReference type="InterPro" id="IPR001712">
    <property type="entry name" value="T3SS_FHIPEP"/>
</dbReference>
<dbReference type="PANTHER" id="PTHR30161:SF1">
    <property type="entry name" value="FLAGELLAR BIOSYNTHESIS PROTEIN FLHA-RELATED"/>
    <property type="match status" value="1"/>
</dbReference>
<dbReference type="Gene3D" id="3.40.30.60">
    <property type="entry name" value="FHIPEP family, domain 1"/>
    <property type="match status" value="1"/>
</dbReference>
<comment type="subcellular location">
    <subcellularLocation>
        <location evidence="1 7">Cell membrane</location>
        <topology evidence="1 7">Multi-pass membrane protein</topology>
    </subcellularLocation>
</comment>
<evidence type="ECO:0000256" key="3">
    <source>
        <dbReference type="ARBA" id="ARBA00022475"/>
    </source>
</evidence>
<keyword evidence="7" id="KW-1006">Bacterial flagellum protein export</keyword>